<name>H6QP26_PUCGT</name>
<dbReference type="PANTHER" id="PTHR45125:SF3">
    <property type="entry name" value="NO-APICAL-MERISTEM-ASSOCIATED CARBOXY-TERMINAL DOMAIN PROTEIN"/>
    <property type="match status" value="1"/>
</dbReference>
<dbReference type="HOGENOM" id="CLU_012390_7_0_1"/>
<dbReference type="STRING" id="418459.H6QP26"/>
<feature type="region of interest" description="Disordered" evidence="1">
    <location>
        <begin position="18"/>
        <end position="83"/>
    </location>
</feature>
<dbReference type="OrthoDB" id="2506822at2759"/>
<feature type="compositionally biased region" description="Polar residues" evidence="1">
    <location>
        <begin position="232"/>
        <end position="253"/>
    </location>
</feature>
<evidence type="ECO:0000313" key="4">
    <source>
        <dbReference type="Proteomes" id="UP000008783"/>
    </source>
</evidence>
<evidence type="ECO:0000256" key="1">
    <source>
        <dbReference type="SAM" id="MobiDB-lite"/>
    </source>
</evidence>
<accession>H6QP26</accession>
<dbReference type="eggNOG" id="ENOG502S88Z">
    <property type="taxonomic scope" value="Eukaryota"/>
</dbReference>
<dbReference type="GeneID" id="13542589"/>
<dbReference type="Pfam" id="PF14303">
    <property type="entry name" value="NAM-associated"/>
    <property type="match status" value="1"/>
</dbReference>
<gene>
    <name evidence="3" type="ORF">PGTG_20725</name>
</gene>
<dbReference type="PANTHER" id="PTHR45125">
    <property type="entry name" value="F21J9.4-RELATED"/>
    <property type="match status" value="1"/>
</dbReference>
<evidence type="ECO:0000313" key="3">
    <source>
        <dbReference type="EMBL" id="EHS63140.1"/>
    </source>
</evidence>
<dbReference type="KEGG" id="pgr:PGTG_20725"/>
<proteinExistence type="predicted"/>
<protein>
    <recommendedName>
        <fullName evidence="2">No apical meristem-associated C-terminal domain-containing protein</fullName>
    </recommendedName>
</protein>
<feature type="compositionally biased region" description="Basic and acidic residues" evidence="1">
    <location>
        <begin position="267"/>
        <end position="281"/>
    </location>
</feature>
<dbReference type="InParanoid" id="H6QP26"/>
<sequence length="353" mass="39821">MPPKRVVLDPLLMEMNQTTPTATTRTMRTTHPDPHATPTGSVPATTLSMPSQLDPHTTPVPQPASSNEITDETDDAPKKKAPKWTIDEDKQLCAAWLNTSRDSIVGTGQKAGTFWERVHQLYTDLVVDYNKENKRSKTIKPLPVQLVNAIECRWGHIMRVCNKFGGCYSQVERRMRSGMSRDDILSEAKELYKSENESAFNLDHCWGILREHPKWQATQQEIDLRQKKSKDPPSSTPATNEASLPSSPQTTTQLDDDDDRSALGSDARPEGNKAAKRKREEDSILQKIIKTQEDLVKISKERSASVQKALEEAAEAKKQEADDRIMAMDLSGMDDEAKAYWQKKRRAILDRPE</sequence>
<dbReference type="VEuPathDB" id="FungiDB:PGTG_20725"/>
<feature type="compositionally biased region" description="Basic and acidic residues" evidence="1">
    <location>
        <begin position="222"/>
        <end position="231"/>
    </location>
</feature>
<dbReference type="EMBL" id="DS178263">
    <property type="protein sequence ID" value="EHS63140.1"/>
    <property type="molecule type" value="Genomic_DNA"/>
</dbReference>
<feature type="domain" description="No apical meristem-associated C-terminal" evidence="2">
    <location>
        <begin position="199"/>
        <end position="348"/>
    </location>
</feature>
<keyword evidence="4" id="KW-1185">Reference proteome</keyword>
<feature type="region of interest" description="Disordered" evidence="1">
    <location>
        <begin position="222"/>
        <end position="281"/>
    </location>
</feature>
<dbReference type="Proteomes" id="UP000008783">
    <property type="component" value="Unassembled WGS sequence"/>
</dbReference>
<evidence type="ECO:0000259" key="2">
    <source>
        <dbReference type="Pfam" id="PF14303"/>
    </source>
</evidence>
<reference evidence="4" key="1">
    <citation type="journal article" date="2011" name="Proc. Natl. Acad. Sci. U.S.A.">
        <title>Obligate biotrophy features unraveled by the genomic analysis of rust fungi.</title>
        <authorList>
            <person name="Duplessis S."/>
            <person name="Cuomo C.A."/>
            <person name="Lin Y.-C."/>
            <person name="Aerts A."/>
            <person name="Tisserant E."/>
            <person name="Veneault-Fourrey C."/>
            <person name="Joly D.L."/>
            <person name="Hacquard S."/>
            <person name="Amselem J."/>
            <person name="Cantarel B.L."/>
            <person name="Chiu R."/>
            <person name="Coutinho P.M."/>
            <person name="Feau N."/>
            <person name="Field M."/>
            <person name="Frey P."/>
            <person name="Gelhaye E."/>
            <person name="Goldberg J."/>
            <person name="Grabherr M.G."/>
            <person name="Kodira C.D."/>
            <person name="Kohler A."/>
            <person name="Kuees U."/>
            <person name="Lindquist E.A."/>
            <person name="Lucas S.M."/>
            <person name="Mago R."/>
            <person name="Mauceli E."/>
            <person name="Morin E."/>
            <person name="Murat C."/>
            <person name="Pangilinan J.L."/>
            <person name="Park R."/>
            <person name="Pearson M."/>
            <person name="Quesneville H."/>
            <person name="Rouhier N."/>
            <person name="Sakthikumar S."/>
            <person name="Salamov A.A."/>
            <person name="Schmutz J."/>
            <person name="Selles B."/>
            <person name="Shapiro H."/>
            <person name="Tanguay P."/>
            <person name="Tuskan G.A."/>
            <person name="Henrissat B."/>
            <person name="Van de Peer Y."/>
            <person name="Rouze P."/>
            <person name="Ellis J.G."/>
            <person name="Dodds P.N."/>
            <person name="Schein J.E."/>
            <person name="Zhong S."/>
            <person name="Hamelin R.C."/>
            <person name="Grigoriev I.V."/>
            <person name="Szabo L.J."/>
            <person name="Martin F."/>
        </authorList>
    </citation>
    <scope>NUCLEOTIDE SEQUENCE [LARGE SCALE GENOMIC DNA]</scope>
    <source>
        <strain evidence="4">CRL 75-36-700-3 / race SCCL</strain>
    </source>
</reference>
<organism evidence="3 4">
    <name type="scientific">Puccinia graminis f. sp. tritici (strain CRL 75-36-700-3 / race SCCL)</name>
    <name type="common">Black stem rust fungus</name>
    <dbReference type="NCBI Taxonomy" id="418459"/>
    <lineage>
        <taxon>Eukaryota</taxon>
        <taxon>Fungi</taxon>
        <taxon>Dikarya</taxon>
        <taxon>Basidiomycota</taxon>
        <taxon>Pucciniomycotina</taxon>
        <taxon>Pucciniomycetes</taxon>
        <taxon>Pucciniales</taxon>
        <taxon>Pucciniaceae</taxon>
        <taxon>Puccinia</taxon>
    </lineage>
</organism>
<feature type="compositionally biased region" description="Polar residues" evidence="1">
    <location>
        <begin position="38"/>
        <end position="55"/>
    </location>
</feature>
<dbReference type="RefSeq" id="XP_003890695.1">
    <property type="nucleotide sequence ID" value="XM_003890646.1"/>
</dbReference>
<feature type="compositionally biased region" description="Low complexity" evidence="1">
    <location>
        <begin position="18"/>
        <end position="29"/>
    </location>
</feature>
<dbReference type="InterPro" id="IPR029466">
    <property type="entry name" value="NAM-associated_C"/>
</dbReference>
<dbReference type="AlphaFoldDB" id="H6QP26"/>